<dbReference type="InterPro" id="IPR009492">
    <property type="entry name" value="TniQ"/>
</dbReference>
<evidence type="ECO:0000259" key="1">
    <source>
        <dbReference type="Pfam" id="PF06527"/>
    </source>
</evidence>
<dbReference type="Pfam" id="PF15978">
    <property type="entry name" value="TnsD"/>
    <property type="match status" value="1"/>
</dbReference>
<sequence length="630" mass="72791">MVSFFPSPYPDEILYSILARYHIRSGNTSFKVTLRELFNVPRNTATADLPCNLDLLVKNLPLLSKHTVEELIQKHTLYPFYAPFLPLERASLVLQSMRSESGSDIHRRAGIMASSVTTPRYFRFCPLCLKEDLQEYGEAYWHRLHQTPGVLVCPVHAIPLSDSIVPIQGFNRHQYCAASLQNCPIDVPRESYGSTLKKLLLLAKDICWLINSDIPHREPSWFRNQYKALLIERGLASTVIHKTYQKNLADSFLYFYGCEFLESLNSGVSYDEPHGWLFKLLHKRVDSSHPVRHLLMIRFLATSIKEFFTTNYDYRPFGESPWLCLNVAATHYLKPVVTNLVISRNHDRNYDASKPVGTFRCSCGFIYTRTGPDKREDDKYRIGCVKAYGQVWEEKLRELVETRKLNVHEIASQLNIDPRTVNRHAMLLGLEIPWKSLPQSLEEPSTDNKTCLEEIRAKHRSDWKVLQKQHKGLSKTALGRLASSTYEWLRKKDKEWFDQNSPKSSITVTSNNRVNWEKRDERILAQVKNAVQLTLSAEKPIRITIGRIGSTIGQLRLLEQQLDKMPLTKAYLESVTEEVEDYQVRRIKWAINKLEELGEEVTLSKTRILAGLRSSQSQKVRVILDSELRK</sequence>
<gene>
    <name evidence="3" type="ORF">Mic7113_0812</name>
</gene>
<dbReference type="RefSeq" id="WP_015180883.1">
    <property type="nucleotide sequence ID" value="NC_019738.1"/>
</dbReference>
<evidence type="ECO:0000313" key="4">
    <source>
        <dbReference type="Proteomes" id="UP000010471"/>
    </source>
</evidence>
<feature type="domain" description="Transposon Tn7 transposition protein TnsD C-terminal" evidence="2">
    <location>
        <begin position="202"/>
        <end position="572"/>
    </location>
</feature>
<keyword evidence="4" id="KW-1185">Reference proteome</keyword>
<dbReference type="AlphaFoldDB" id="K9W8J8"/>
<feature type="domain" description="TniQ" evidence="1">
    <location>
        <begin position="4"/>
        <end position="160"/>
    </location>
</feature>
<dbReference type="InterPro" id="IPR032750">
    <property type="entry name" value="TnsD_C"/>
</dbReference>
<dbReference type="OrthoDB" id="470139at2"/>
<dbReference type="Pfam" id="PF06527">
    <property type="entry name" value="TniQ"/>
    <property type="match status" value="1"/>
</dbReference>
<dbReference type="eggNOG" id="COG3677">
    <property type="taxonomic scope" value="Bacteria"/>
</dbReference>
<reference evidence="3 4" key="1">
    <citation type="submission" date="2012-06" db="EMBL/GenBank/DDBJ databases">
        <title>Finished chromosome of genome of Microcoleus sp. PCC 7113.</title>
        <authorList>
            <consortium name="US DOE Joint Genome Institute"/>
            <person name="Gugger M."/>
            <person name="Coursin T."/>
            <person name="Rippka R."/>
            <person name="Tandeau De Marsac N."/>
            <person name="Huntemann M."/>
            <person name="Wei C.-L."/>
            <person name="Han J."/>
            <person name="Detter J.C."/>
            <person name="Han C."/>
            <person name="Tapia R."/>
            <person name="Chen A."/>
            <person name="Kyrpides N."/>
            <person name="Mavromatis K."/>
            <person name="Markowitz V."/>
            <person name="Szeto E."/>
            <person name="Ivanova N."/>
            <person name="Pagani I."/>
            <person name="Pati A."/>
            <person name="Goodwin L."/>
            <person name="Nordberg H.P."/>
            <person name="Cantor M.N."/>
            <person name="Hua S.X."/>
            <person name="Woyke T."/>
            <person name="Kerfeld C.A."/>
        </authorList>
    </citation>
    <scope>NUCLEOTIDE SEQUENCE [LARGE SCALE GENOMIC DNA]</scope>
    <source>
        <strain evidence="3 4">PCC 7113</strain>
    </source>
</reference>
<evidence type="ECO:0000259" key="2">
    <source>
        <dbReference type="Pfam" id="PF15978"/>
    </source>
</evidence>
<organism evidence="3 4">
    <name type="scientific">Allocoleopsis franciscana PCC 7113</name>
    <dbReference type="NCBI Taxonomy" id="1173027"/>
    <lineage>
        <taxon>Bacteria</taxon>
        <taxon>Bacillati</taxon>
        <taxon>Cyanobacteriota</taxon>
        <taxon>Cyanophyceae</taxon>
        <taxon>Coleofasciculales</taxon>
        <taxon>Coleofasciculaceae</taxon>
        <taxon>Allocoleopsis</taxon>
        <taxon>Allocoleopsis franciscana</taxon>
    </lineage>
</organism>
<accession>K9W8J8</accession>
<protein>
    <submittedName>
        <fullName evidence="3">Uncharacterized protein</fullName>
    </submittedName>
</protein>
<dbReference type="STRING" id="1173027.Mic7113_0812"/>
<dbReference type="KEGG" id="mic:Mic7113_0812"/>
<dbReference type="EMBL" id="CP003630">
    <property type="protein sequence ID" value="AFZ16720.1"/>
    <property type="molecule type" value="Genomic_DNA"/>
</dbReference>
<name>K9W8J8_9CYAN</name>
<proteinExistence type="predicted"/>
<dbReference type="Proteomes" id="UP000010471">
    <property type="component" value="Chromosome"/>
</dbReference>
<evidence type="ECO:0000313" key="3">
    <source>
        <dbReference type="EMBL" id="AFZ16720.1"/>
    </source>
</evidence>
<dbReference type="HOGENOM" id="CLU_033785_1_0_3"/>